<dbReference type="RefSeq" id="WP_004836063.1">
    <property type="nucleotide sequence ID" value="NZ_GG666295.1"/>
</dbReference>
<protein>
    <submittedName>
        <fullName evidence="1">Uncharacterized protein</fullName>
    </submittedName>
</protein>
<organism evidence="1 2">
    <name type="scientific">Anaerococcus tetradius ATCC 35098</name>
    <dbReference type="NCBI Taxonomy" id="525255"/>
    <lineage>
        <taxon>Bacteria</taxon>
        <taxon>Bacillati</taxon>
        <taxon>Bacillota</taxon>
        <taxon>Tissierellia</taxon>
        <taxon>Tissierellales</taxon>
        <taxon>Peptoniphilaceae</taxon>
        <taxon>Anaerococcus</taxon>
    </lineage>
</organism>
<evidence type="ECO:0000313" key="2">
    <source>
        <dbReference type="Proteomes" id="UP000003744"/>
    </source>
</evidence>
<reference evidence="1 2" key="1">
    <citation type="submission" date="2009-01" db="EMBL/GenBank/DDBJ databases">
        <authorList>
            <person name="Qin X."/>
            <person name="Bachman B."/>
            <person name="Battles P."/>
            <person name="Bell A."/>
            <person name="Bess C."/>
            <person name="Bickham C."/>
            <person name="Chaboub L."/>
            <person name="Chen D."/>
            <person name="Coyle M."/>
            <person name="Deiros D.R."/>
            <person name="Dinh H."/>
            <person name="Forbes L."/>
            <person name="Fowler G."/>
            <person name="Francisco L."/>
            <person name="Fu Q."/>
            <person name="Gubbala S."/>
            <person name="Hale W."/>
            <person name="Han Y."/>
            <person name="Hemphill L."/>
            <person name="Highlander S.K."/>
            <person name="Hirani K."/>
            <person name="Hogues M."/>
            <person name="Jackson L."/>
            <person name="Jakkamsetti A."/>
            <person name="Javaid M."/>
            <person name="Jiang H."/>
            <person name="Korchina V."/>
            <person name="Kovar C."/>
            <person name="Lara F."/>
            <person name="Lee S."/>
            <person name="Mata R."/>
            <person name="Mathew T."/>
            <person name="Moen C."/>
            <person name="Morales K."/>
            <person name="Munidasa M."/>
            <person name="Nazareth L."/>
            <person name="Ngo R."/>
            <person name="Nguyen L."/>
            <person name="Okwuonu G."/>
            <person name="Ongeri F."/>
            <person name="Patil S."/>
            <person name="Petrosino J."/>
            <person name="Pham C."/>
            <person name="Pham P."/>
            <person name="Pu L.-L."/>
            <person name="Puazo M."/>
            <person name="Raj R."/>
            <person name="Reid J."/>
            <person name="Rouhana J."/>
            <person name="Saada N."/>
            <person name="Shang Y."/>
            <person name="Simmons D."/>
            <person name="Thornton R."/>
            <person name="Warren J."/>
            <person name="Weissenberger G."/>
            <person name="Zhang J."/>
            <person name="Zhang L."/>
            <person name="Zhou C."/>
            <person name="Zhu D."/>
            <person name="Muzny D."/>
            <person name="Worley K."/>
            <person name="Gibbs R."/>
        </authorList>
    </citation>
    <scope>NUCLEOTIDE SEQUENCE [LARGE SCALE GENOMIC DNA]</scope>
    <source>
        <strain evidence="1 2">ATCC 35098</strain>
    </source>
</reference>
<proteinExistence type="predicted"/>
<dbReference type="AlphaFoldDB" id="C2CFV7"/>
<dbReference type="EMBL" id="ACGC01000014">
    <property type="protein sequence ID" value="EEI83485.1"/>
    <property type="molecule type" value="Genomic_DNA"/>
</dbReference>
<dbReference type="Proteomes" id="UP000003744">
    <property type="component" value="Unassembled WGS sequence"/>
</dbReference>
<gene>
    <name evidence="1" type="ORF">HMPREF0077_0367</name>
</gene>
<comment type="caution">
    <text evidence="1">The sequence shown here is derived from an EMBL/GenBank/DDBJ whole genome shotgun (WGS) entry which is preliminary data.</text>
</comment>
<dbReference type="HOGENOM" id="CLU_1691862_0_0_9"/>
<name>C2CFV7_9FIRM</name>
<evidence type="ECO:0000313" key="1">
    <source>
        <dbReference type="EMBL" id="EEI83485.1"/>
    </source>
</evidence>
<accession>C2CFV7</accession>
<sequence>MLVKHNLWAQKPYWKRDKIDNNYNSLKIKIDQTNLVEGKNYIFSGITKQTSKGTGRFSIGIGDEEDVGWYMFPTTTNVREFTYKFKYVKNKMAYFYVYTNVYEACANIGIELFNPTIYEENNMSEVYLPNVNNLSVTNKSLLPPEGEYQEIRPNN</sequence>